<dbReference type="Gene3D" id="3.40.50.300">
    <property type="entry name" value="P-loop containing nucleotide triphosphate hydrolases"/>
    <property type="match status" value="1"/>
</dbReference>
<evidence type="ECO:0000313" key="2">
    <source>
        <dbReference type="Proteomes" id="UP000595895"/>
    </source>
</evidence>
<accession>A0A7T7S176</accession>
<organism evidence="1 2">
    <name type="scientific">Actinomyces weissii</name>
    <dbReference type="NCBI Taxonomy" id="675090"/>
    <lineage>
        <taxon>Bacteria</taxon>
        <taxon>Bacillati</taxon>
        <taxon>Actinomycetota</taxon>
        <taxon>Actinomycetes</taxon>
        <taxon>Actinomycetales</taxon>
        <taxon>Actinomycetaceae</taxon>
        <taxon>Actinomyces</taxon>
    </lineage>
</organism>
<dbReference type="InterPro" id="IPR027417">
    <property type="entry name" value="P-loop_NTPase"/>
</dbReference>
<dbReference type="EMBL" id="CP066802">
    <property type="protein sequence ID" value="QQM66601.1"/>
    <property type="molecule type" value="Genomic_DNA"/>
</dbReference>
<dbReference type="Proteomes" id="UP000595895">
    <property type="component" value="Chromosome"/>
</dbReference>
<dbReference type="RefSeq" id="WP_200274691.1">
    <property type="nucleotide sequence ID" value="NZ_CP066802.1"/>
</dbReference>
<sequence>MSNAPLSALGDLPGRWPGTVPVLPRETAVSVLLDRMHLEHQALVLGVRPAGLGGGRRCRRWQGLVVLVDGGSGAGKTHLCQELLAGLRRSGAPLHQPLSLDELVPGWEGLEEGVGTAATVLRALDAGTTARARTWDWERMQPGPLLEVPPLAGGVLLLEGCGALACATQPLPRLRVLRIWVELDRRSRLERVRRRDGYTWDIQAWEDQQAQVGRAWDGADPRWWPNLVVQGAPGTPAASSG</sequence>
<evidence type="ECO:0000313" key="1">
    <source>
        <dbReference type="EMBL" id="QQM66601.1"/>
    </source>
</evidence>
<name>A0A7T7S176_9ACTO</name>
<dbReference type="KEGG" id="awe:JG540_05635"/>
<reference evidence="1 2" key="1">
    <citation type="submission" date="2020-12" db="EMBL/GenBank/DDBJ databases">
        <authorList>
            <person name="Zhou J."/>
        </authorList>
    </citation>
    <scope>NUCLEOTIDE SEQUENCE [LARGE SCALE GENOMIC DNA]</scope>
    <source>
        <strain evidence="1 2">CCUG 61299</strain>
    </source>
</reference>
<keyword evidence="2" id="KW-1185">Reference proteome</keyword>
<proteinExistence type="predicted"/>
<protein>
    <recommendedName>
        <fullName evidence="3">Uridine kinase</fullName>
    </recommendedName>
</protein>
<dbReference type="SUPFAM" id="SSF52540">
    <property type="entry name" value="P-loop containing nucleoside triphosphate hydrolases"/>
    <property type="match status" value="1"/>
</dbReference>
<gene>
    <name evidence="1" type="ORF">JG540_05635</name>
</gene>
<dbReference type="AlphaFoldDB" id="A0A7T7S176"/>
<evidence type="ECO:0008006" key="3">
    <source>
        <dbReference type="Google" id="ProtNLM"/>
    </source>
</evidence>